<dbReference type="PROSITE" id="PS50883">
    <property type="entry name" value="EAL"/>
    <property type="match status" value="1"/>
</dbReference>
<keyword evidence="1" id="KW-0812">Transmembrane</keyword>
<dbReference type="CDD" id="cd00130">
    <property type="entry name" value="PAS"/>
    <property type="match status" value="1"/>
</dbReference>
<dbReference type="PROSITE" id="PS50112">
    <property type="entry name" value="PAS"/>
    <property type="match status" value="2"/>
</dbReference>
<feature type="domain" description="PAS" evidence="2">
    <location>
        <begin position="359"/>
        <end position="403"/>
    </location>
</feature>
<dbReference type="SMART" id="SM00267">
    <property type="entry name" value="GGDEF"/>
    <property type="match status" value="1"/>
</dbReference>
<dbReference type="InterPro" id="IPR052155">
    <property type="entry name" value="Biofilm_reg_signaling"/>
</dbReference>
<dbReference type="FunFam" id="3.30.70.270:FF:000001">
    <property type="entry name" value="Diguanylate cyclase domain protein"/>
    <property type="match status" value="1"/>
</dbReference>
<dbReference type="SUPFAM" id="SSF141868">
    <property type="entry name" value="EAL domain-like"/>
    <property type="match status" value="1"/>
</dbReference>
<dbReference type="SMART" id="SM00052">
    <property type="entry name" value="EAL"/>
    <property type="match status" value="1"/>
</dbReference>
<feature type="domain" description="PAC" evidence="3">
    <location>
        <begin position="854"/>
        <end position="908"/>
    </location>
</feature>
<dbReference type="SUPFAM" id="SSF55785">
    <property type="entry name" value="PYP-like sensor domain (PAS domain)"/>
    <property type="match status" value="4"/>
</dbReference>
<proteinExistence type="predicted"/>
<dbReference type="PROSITE" id="PS50887">
    <property type="entry name" value="GGDEF"/>
    <property type="match status" value="1"/>
</dbReference>
<evidence type="ECO:0000259" key="4">
    <source>
        <dbReference type="PROSITE" id="PS50883"/>
    </source>
</evidence>
<dbReference type="Pfam" id="PF00990">
    <property type="entry name" value="GGDEF"/>
    <property type="match status" value="1"/>
</dbReference>
<dbReference type="InterPro" id="IPR029787">
    <property type="entry name" value="Nucleotide_cyclase"/>
</dbReference>
<evidence type="ECO:0000256" key="1">
    <source>
        <dbReference type="SAM" id="Phobius"/>
    </source>
</evidence>
<dbReference type="Pfam" id="PF13426">
    <property type="entry name" value="PAS_9"/>
    <property type="match status" value="4"/>
</dbReference>
<dbReference type="InterPro" id="IPR000160">
    <property type="entry name" value="GGDEF_dom"/>
</dbReference>
<dbReference type="Pfam" id="PF00563">
    <property type="entry name" value="EAL"/>
    <property type="match status" value="1"/>
</dbReference>
<dbReference type="PANTHER" id="PTHR44757">
    <property type="entry name" value="DIGUANYLATE CYCLASE DGCP"/>
    <property type="match status" value="1"/>
</dbReference>
<dbReference type="SMART" id="SM00091">
    <property type="entry name" value="PAS"/>
    <property type="match status" value="3"/>
</dbReference>
<evidence type="ECO:0000259" key="3">
    <source>
        <dbReference type="PROSITE" id="PS50113"/>
    </source>
</evidence>
<dbReference type="InterPro" id="IPR043128">
    <property type="entry name" value="Rev_trsase/Diguanyl_cyclase"/>
</dbReference>
<feature type="transmembrane region" description="Helical" evidence="1">
    <location>
        <begin position="203"/>
        <end position="225"/>
    </location>
</feature>
<protein>
    <submittedName>
        <fullName evidence="6">Diguanylate cyclase</fullName>
    </submittedName>
</protein>
<evidence type="ECO:0000313" key="6">
    <source>
        <dbReference type="EMBL" id="HFT92735.1"/>
    </source>
</evidence>
<dbReference type="InterPro" id="IPR001633">
    <property type="entry name" value="EAL_dom"/>
</dbReference>
<dbReference type="Gene3D" id="3.30.450.20">
    <property type="entry name" value="PAS domain"/>
    <property type="match status" value="4"/>
</dbReference>
<dbReference type="InterPro" id="IPR000014">
    <property type="entry name" value="PAS"/>
</dbReference>
<keyword evidence="1" id="KW-1133">Transmembrane helix</keyword>
<feature type="domain" description="EAL" evidence="4">
    <location>
        <begin position="1081"/>
        <end position="1328"/>
    </location>
</feature>
<feature type="domain" description="PAS" evidence="2">
    <location>
        <begin position="496"/>
        <end position="540"/>
    </location>
</feature>
<dbReference type="GO" id="GO:0003824">
    <property type="term" value="F:catalytic activity"/>
    <property type="evidence" value="ECO:0007669"/>
    <property type="project" value="UniProtKB-ARBA"/>
</dbReference>
<dbReference type="NCBIfam" id="TIGR00229">
    <property type="entry name" value="sensory_box"/>
    <property type="match status" value="2"/>
</dbReference>
<feature type="transmembrane region" description="Helical" evidence="1">
    <location>
        <begin position="47"/>
        <end position="67"/>
    </location>
</feature>
<dbReference type="NCBIfam" id="TIGR00254">
    <property type="entry name" value="GGDEF"/>
    <property type="match status" value="1"/>
</dbReference>
<dbReference type="Gene3D" id="3.20.20.450">
    <property type="entry name" value="EAL domain"/>
    <property type="match status" value="1"/>
</dbReference>
<evidence type="ECO:0000259" key="5">
    <source>
        <dbReference type="PROSITE" id="PS50887"/>
    </source>
</evidence>
<gene>
    <name evidence="6" type="ORF">ENX03_02110</name>
</gene>
<organism evidence="6">
    <name type="scientific">Leptospirillum ferriphilum</name>
    <dbReference type="NCBI Taxonomy" id="178606"/>
    <lineage>
        <taxon>Bacteria</taxon>
        <taxon>Pseudomonadati</taxon>
        <taxon>Nitrospirota</taxon>
        <taxon>Nitrospiria</taxon>
        <taxon>Nitrospirales</taxon>
        <taxon>Nitrospiraceae</taxon>
        <taxon>Leptospirillum</taxon>
    </lineage>
</organism>
<name>A0A7C3QT29_9BACT</name>
<dbReference type="PROSITE" id="PS50113">
    <property type="entry name" value="PAC"/>
    <property type="match status" value="1"/>
</dbReference>
<dbReference type="InterPro" id="IPR035965">
    <property type="entry name" value="PAS-like_dom_sf"/>
</dbReference>
<comment type="caution">
    <text evidence="6">The sequence shown here is derived from an EMBL/GenBank/DDBJ whole genome shotgun (WGS) entry which is preliminary data.</text>
</comment>
<dbReference type="SUPFAM" id="SSF55073">
    <property type="entry name" value="Nucleotide cyclase"/>
    <property type="match status" value="1"/>
</dbReference>
<dbReference type="EMBL" id="DTMM01000038">
    <property type="protein sequence ID" value="HFT92735.1"/>
    <property type="molecule type" value="Genomic_DNA"/>
</dbReference>
<accession>A0A7C3QT29</accession>
<dbReference type="Gene3D" id="3.30.70.270">
    <property type="match status" value="1"/>
</dbReference>
<evidence type="ECO:0000259" key="2">
    <source>
        <dbReference type="PROSITE" id="PS50112"/>
    </source>
</evidence>
<keyword evidence="1" id="KW-0472">Membrane</keyword>
<reference evidence="6" key="1">
    <citation type="journal article" date="2020" name="mSystems">
        <title>Genome- and Community-Level Interaction Insights into Carbon Utilization and Element Cycling Functions of Hydrothermarchaeota in Hydrothermal Sediment.</title>
        <authorList>
            <person name="Zhou Z."/>
            <person name="Liu Y."/>
            <person name="Xu W."/>
            <person name="Pan J."/>
            <person name="Luo Z.H."/>
            <person name="Li M."/>
        </authorList>
    </citation>
    <scope>NUCLEOTIDE SEQUENCE [LARGE SCALE GENOMIC DNA]</scope>
    <source>
        <strain evidence="6">SpSt-902</strain>
    </source>
</reference>
<dbReference type="CDD" id="cd01949">
    <property type="entry name" value="GGDEF"/>
    <property type="match status" value="1"/>
</dbReference>
<dbReference type="InterPro" id="IPR035919">
    <property type="entry name" value="EAL_sf"/>
</dbReference>
<dbReference type="InterPro" id="IPR000700">
    <property type="entry name" value="PAS-assoc_C"/>
</dbReference>
<feature type="domain" description="GGDEF" evidence="5">
    <location>
        <begin position="940"/>
        <end position="1073"/>
    </location>
</feature>
<dbReference type="PANTHER" id="PTHR44757:SF2">
    <property type="entry name" value="BIOFILM ARCHITECTURE MAINTENANCE PROTEIN MBAA"/>
    <property type="match status" value="1"/>
</dbReference>
<sequence length="1466" mass="165317">MDTGRRGGDGLSAHGSMMTVHEWIRHILSKTTLLSPFSWSVSRQKKMVGFFLFPLIFFSAMGAYETLFHSPRLTRMLHDYNFINSDLQGFNTTLHYLEKSPPKGGEKISGNIQRIHGYLIHAKTLLMDIRSRQKNLPGPDRKRIITLIEQTDNLIGNIRQSPPVPPDPAYVFSLSQQTSSILLTLSRMTRSTLLISQKTNRQIILFQVFELLMFLGLVAILLAWLEGYRKHLRNMAIYEALNVSVSGIAFLPVSMDRFDAVNRGFEELTGYRSSELIGIPDPPVDPHFGHSAIQSQIRDLIDNRIGFLSFDTQIFSRDKNLLHLHVRLEKTIFEGHPRIVATVENRTESKKIQDELQSSRNHLATLFRHLGNGVMELDPEGNILFLNTTGERLLGYSSDELSGSPASPLFAPSESKEETFVSPETFIQARIRHAALSGNFYETEAFSLIKKTGEKMDSSLIFTPLFQAPDNTLKEIVVVFRDIGTRKRLQKKLRKSEEKYRKMIESTPDGLVLFDPRSLQVLEANPSFAYMVGVYFTEALIGRKITEFIPEIREKFQKSGLSPAETGFFDSENIRIKRSDRTSILSSIKGTVIPYEEQDAILVVVRDITSQSLLEAIREIFHLLDKQILENHPIEEAFPGLLHTLLQSFSLGISAIIARNPDGRLGILGLAESFSEDSGRVRHLLETMINDPDSSSASALSMQTGKVQVVESRKYREPYKTFFQKNHVETSAFFPVKLPGHPPIATVGVSVFNTSSLSGIFPFMKDLADKLAVAYLHENEQKQIRLQKIATESVNTPMFIAGPGGTLEWANNAYLESKGCSFSEVSEFPGYFFSRNREMTVVDSPLWESIRSEKTFTQQYVSPRKGGEDYPVEIRISPVFGTNNELLHLVCLETDLTTMKLEEEELRRKAYFDPLTRLANRNMMERELARSLEIAKRYKRSMALMFLDLDGFKEVNDNLGHDFGDKLLVEVAGRLESLVRKGDFAARLGGDEFVIILNNVLHPGEVKKAAQRILEAIHAPYSIDGQSVTIGTSIGISVFPEDNKDASGLLRDADQAMYQAKNRGKNNFVLYTPEPLEEKGTVCSKREPEPVIYDDNEPMVLNPVRSLRTGRITGFSFSAFRSTPGYSVEPDSSTITPPEEKRQFLQTARTTAEKISVLYPGAFLKISLLFHQVLEPDFYPIFDEIFENIPRPSRSRIMIGLRGMIPYSNPFIQPTAISRLAEDGFSIGIERVGDQENTLFQLRLLPVQFLELSPTLVRDMSHEANSLAILGSIFLLGNSLDKQLIVPAVDDVETAMILKRLGFDWCTGITCGDAIHPFDPGLASARDEPWKKYTEEFHVQWEPEHISYLLGRKTHREILSNLDNGMSEDSAHKRTGQSLLSPCPMSYWLSRKSTGDILGSLGVSQLEYLEERFHQLADENEQPFVSTDRTKENGQMDALRGVSAEMRRLSALAEKVLFGGTVPEKI</sequence>